<feature type="transmembrane region" description="Helical" evidence="1">
    <location>
        <begin position="17"/>
        <end position="36"/>
    </location>
</feature>
<dbReference type="Proteomes" id="UP000783686">
    <property type="component" value="Unassembled WGS sequence"/>
</dbReference>
<protein>
    <submittedName>
        <fullName evidence="2">Uncharacterized protein</fullName>
    </submittedName>
</protein>
<name>A0A811LH73_9BILA</name>
<gene>
    <name evidence="2" type="ORF">BOKJ2_LOCUS12952</name>
</gene>
<feature type="transmembrane region" description="Helical" evidence="1">
    <location>
        <begin position="69"/>
        <end position="88"/>
    </location>
</feature>
<organism evidence="2 3">
    <name type="scientific">Bursaphelenchus okinawaensis</name>
    <dbReference type="NCBI Taxonomy" id="465554"/>
    <lineage>
        <taxon>Eukaryota</taxon>
        <taxon>Metazoa</taxon>
        <taxon>Ecdysozoa</taxon>
        <taxon>Nematoda</taxon>
        <taxon>Chromadorea</taxon>
        <taxon>Rhabditida</taxon>
        <taxon>Tylenchina</taxon>
        <taxon>Tylenchomorpha</taxon>
        <taxon>Aphelenchoidea</taxon>
        <taxon>Aphelenchoididae</taxon>
        <taxon>Bursaphelenchus</taxon>
    </lineage>
</organism>
<reference evidence="2" key="1">
    <citation type="submission" date="2020-09" db="EMBL/GenBank/DDBJ databases">
        <authorList>
            <person name="Kikuchi T."/>
        </authorList>
    </citation>
    <scope>NUCLEOTIDE SEQUENCE</scope>
    <source>
        <strain evidence="2">SH1</strain>
    </source>
</reference>
<keyword evidence="1" id="KW-1133">Transmembrane helix</keyword>
<keyword evidence="1" id="KW-0812">Transmembrane</keyword>
<dbReference type="EMBL" id="CAJFDH010000006">
    <property type="protein sequence ID" value="CAD5228893.1"/>
    <property type="molecule type" value="Genomic_DNA"/>
</dbReference>
<proteinExistence type="predicted"/>
<evidence type="ECO:0000313" key="2">
    <source>
        <dbReference type="EMBL" id="CAD5228893.1"/>
    </source>
</evidence>
<dbReference type="Proteomes" id="UP000614601">
    <property type="component" value="Unassembled WGS sequence"/>
</dbReference>
<keyword evidence="1" id="KW-0472">Membrane</keyword>
<comment type="caution">
    <text evidence="2">The sequence shown here is derived from an EMBL/GenBank/DDBJ whole genome shotgun (WGS) entry which is preliminary data.</text>
</comment>
<dbReference type="EMBL" id="CAJFCW020000006">
    <property type="protein sequence ID" value="CAG9125224.1"/>
    <property type="molecule type" value="Genomic_DNA"/>
</dbReference>
<sequence length="163" mass="18781">MFEFLKIYDEVDNESCFILSSLCSFLKVCGILLLVVYEANNIILLAVTLSLLGSMILLTGYTFNWRSCYLIYIGISYIPISILYFELLRSKFSDEFMRFRSFSLPEDGLTVTNLVCTAVFVVFVFCQTFFNIMTYKGYLYVKETYPDIDDLSSIDSSESLDQV</sequence>
<keyword evidence="3" id="KW-1185">Reference proteome</keyword>
<dbReference type="AlphaFoldDB" id="A0A811LH73"/>
<feature type="transmembrane region" description="Helical" evidence="1">
    <location>
        <begin position="109"/>
        <end position="130"/>
    </location>
</feature>
<feature type="transmembrane region" description="Helical" evidence="1">
    <location>
        <begin position="43"/>
        <end position="63"/>
    </location>
</feature>
<evidence type="ECO:0000256" key="1">
    <source>
        <dbReference type="SAM" id="Phobius"/>
    </source>
</evidence>
<accession>A0A811LH73</accession>
<evidence type="ECO:0000313" key="3">
    <source>
        <dbReference type="Proteomes" id="UP000614601"/>
    </source>
</evidence>
<dbReference type="OrthoDB" id="10538060at2759"/>